<proteinExistence type="predicted"/>
<reference evidence="2 3" key="1">
    <citation type="journal article" date="2018" name="Cell">
        <title>The Chara Genome: Secondary Complexity and Implications for Plant Terrestrialization.</title>
        <authorList>
            <person name="Nishiyama T."/>
            <person name="Sakayama H."/>
            <person name="Vries J.D."/>
            <person name="Buschmann H."/>
            <person name="Saint-Marcoux D."/>
            <person name="Ullrich K.K."/>
            <person name="Haas F.B."/>
            <person name="Vanderstraeten L."/>
            <person name="Becker D."/>
            <person name="Lang D."/>
            <person name="Vosolsobe S."/>
            <person name="Rombauts S."/>
            <person name="Wilhelmsson P.K.I."/>
            <person name="Janitza P."/>
            <person name="Kern R."/>
            <person name="Heyl A."/>
            <person name="Rumpler F."/>
            <person name="Villalobos L.I.A.C."/>
            <person name="Clay J.M."/>
            <person name="Skokan R."/>
            <person name="Toyoda A."/>
            <person name="Suzuki Y."/>
            <person name="Kagoshima H."/>
            <person name="Schijlen E."/>
            <person name="Tajeshwar N."/>
            <person name="Catarino B."/>
            <person name="Hetherington A.J."/>
            <person name="Saltykova A."/>
            <person name="Bonnot C."/>
            <person name="Breuninger H."/>
            <person name="Symeonidi A."/>
            <person name="Radhakrishnan G.V."/>
            <person name="Van Nieuwerburgh F."/>
            <person name="Deforce D."/>
            <person name="Chang C."/>
            <person name="Karol K.G."/>
            <person name="Hedrich R."/>
            <person name="Ulvskov P."/>
            <person name="Glockner G."/>
            <person name="Delwiche C.F."/>
            <person name="Petrasek J."/>
            <person name="Van de Peer Y."/>
            <person name="Friml J."/>
            <person name="Beilby M."/>
            <person name="Dolan L."/>
            <person name="Kohara Y."/>
            <person name="Sugano S."/>
            <person name="Fujiyama A."/>
            <person name="Delaux P.-M."/>
            <person name="Quint M."/>
            <person name="TheiBen G."/>
            <person name="Hagemann M."/>
            <person name="Harholt J."/>
            <person name="Dunand C."/>
            <person name="Zachgo S."/>
            <person name="Langdale J."/>
            <person name="Maumus F."/>
            <person name="Straeten D.V.D."/>
            <person name="Gould S.B."/>
            <person name="Rensing S.A."/>
        </authorList>
    </citation>
    <scope>NUCLEOTIDE SEQUENCE [LARGE SCALE GENOMIC DNA]</scope>
    <source>
        <strain evidence="2 3">S276</strain>
    </source>
</reference>
<feature type="compositionally biased region" description="Polar residues" evidence="1">
    <location>
        <begin position="135"/>
        <end position="144"/>
    </location>
</feature>
<feature type="compositionally biased region" description="Low complexity" evidence="1">
    <location>
        <begin position="196"/>
        <end position="208"/>
    </location>
</feature>
<comment type="caution">
    <text evidence="2">The sequence shown here is derived from an EMBL/GenBank/DDBJ whole genome shotgun (WGS) entry which is preliminary data.</text>
</comment>
<accession>A0A388KVB3</accession>
<dbReference type="Proteomes" id="UP000265515">
    <property type="component" value="Unassembled WGS sequence"/>
</dbReference>
<feature type="region of interest" description="Disordered" evidence="1">
    <location>
        <begin position="127"/>
        <end position="287"/>
    </location>
</feature>
<feature type="compositionally biased region" description="Acidic residues" evidence="1">
    <location>
        <begin position="271"/>
        <end position="287"/>
    </location>
</feature>
<sequence>MNCPQSGAESKPIQLRQSMLVEPDNKPGVWFINLVQYQGWIFDDNLDIPRWVWVLQGVSTVKPDIYPPYDGRWHQKGAKRMEEKDIGYLTKPMIDESTIMDDKQLLQLMEELYKLGHAAESAFLENRRAREQAQKETSSNNQGESMVCKGEGSKTGGGNSMEDNSTSSPKRKAESGDSAQSKHSEQDSKRASTEMGAKSGSSQGKAGQTQVMEIEEEGTGNPSQSGEAMDVSQQASSDLSTSMEASSASNPATQGEATSTQGQEKEVKGDSDDEDWEEEGEEEEEEPYTLIKWIWTVHNLQWERHIESEIRLAHHKHLCNLKQATTTEIGTASTNRFEILRREQELNEFYASQYGWKAQHHKNDITVQNAGYAQNVPAAKVEEI</sequence>
<gene>
    <name evidence="2" type="ORF">CBR_g17715</name>
</gene>
<protein>
    <submittedName>
        <fullName evidence="2">Uncharacterized protein</fullName>
    </submittedName>
</protein>
<evidence type="ECO:0000313" key="3">
    <source>
        <dbReference type="Proteomes" id="UP000265515"/>
    </source>
</evidence>
<evidence type="ECO:0000256" key="1">
    <source>
        <dbReference type="SAM" id="MobiDB-lite"/>
    </source>
</evidence>
<dbReference type="AlphaFoldDB" id="A0A388KVB3"/>
<name>A0A388KVB3_CHABU</name>
<dbReference type="EMBL" id="BFEA01000194">
    <property type="protein sequence ID" value="GBG74005.1"/>
    <property type="molecule type" value="Genomic_DNA"/>
</dbReference>
<dbReference type="Gramene" id="GBG74005">
    <property type="protein sequence ID" value="GBG74005"/>
    <property type="gene ID" value="CBR_g17715"/>
</dbReference>
<feature type="compositionally biased region" description="Basic and acidic residues" evidence="1">
    <location>
        <begin position="171"/>
        <end position="192"/>
    </location>
</feature>
<evidence type="ECO:0000313" key="2">
    <source>
        <dbReference type="EMBL" id="GBG74005.1"/>
    </source>
</evidence>
<keyword evidence="3" id="KW-1185">Reference proteome</keyword>
<feature type="compositionally biased region" description="Polar residues" evidence="1">
    <location>
        <begin position="220"/>
        <end position="262"/>
    </location>
</feature>
<organism evidence="2 3">
    <name type="scientific">Chara braunii</name>
    <name type="common">Braun's stonewort</name>
    <dbReference type="NCBI Taxonomy" id="69332"/>
    <lineage>
        <taxon>Eukaryota</taxon>
        <taxon>Viridiplantae</taxon>
        <taxon>Streptophyta</taxon>
        <taxon>Charophyceae</taxon>
        <taxon>Charales</taxon>
        <taxon>Characeae</taxon>
        <taxon>Chara</taxon>
    </lineage>
</organism>